<reference evidence="3 4" key="1">
    <citation type="journal article" date="2011" name="Front. Microbiol.">
        <title>Genomic signatures of strain selection and enhancement in Bacillus atrophaeus var. globigii, a historical biowarfare simulant.</title>
        <authorList>
            <person name="Gibbons H.S."/>
            <person name="Broomall S.M."/>
            <person name="McNew L.A."/>
            <person name="Daligault H."/>
            <person name="Chapman C."/>
            <person name="Bruce D."/>
            <person name="Karavis M."/>
            <person name="Krepps M."/>
            <person name="McGregor P.A."/>
            <person name="Hong C."/>
            <person name="Park K.H."/>
            <person name="Akmal A."/>
            <person name="Feldman A."/>
            <person name="Lin J.S."/>
            <person name="Chang W.E."/>
            <person name="Higgs B.W."/>
            <person name="Demirev P."/>
            <person name="Lindquist J."/>
            <person name="Liem A."/>
            <person name="Fochler E."/>
            <person name="Read T.D."/>
            <person name="Tapia R."/>
            <person name="Johnson S."/>
            <person name="Bishop-Lilly K.A."/>
            <person name="Detter C."/>
            <person name="Han C."/>
            <person name="Sozhamannan S."/>
            <person name="Rosenzweig C.N."/>
            <person name="Skowronski E.W."/>
        </authorList>
    </citation>
    <scope>NUCLEOTIDE SEQUENCE [LARGE SCALE GENOMIC DNA]</scope>
    <source>
        <strain evidence="3 4">CL-SP19</strain>
    </source>
</reference>
<dbReference type="OrthoDB" id="9785076at2"/>
<dbReference type="Proteomes" id="UP000287908">
    <property type="component" value="Unassembled WGS sequence"/>
</dbReference>
<evidence type="ECO:0000259" key="2">
    <source>
        <dbReference type="Pfam" id="PF12146"/>
    </source>
</evidence>
<dbReference type="Gene3D" id="3.40.50.1820">
    <property type="entry name" value="alpha/beta hydrolase"/>
    <property type="match status" value="1"/>
</dbReference>
<keyword evidence="1" id="KW-1133">Transmembrane helix</keyword>
<feature type="transmembrane region" description="Helical" evidence="1">
    <location>
        <begin position="148"/>
        <end position="167"/>
    </location>
</feature>
<keyword evidence="4" id="KW-1185">Reference proteome</keyword>
<dbReference type="InterPro" id="IPR017208">
    <property type="entry name" value="UCP037442_abhydr"/>
</dbReference>
<dbReference type="Pfam" id="PF12146">
    <property type="entry name" value="Hydrolase_4"/>
    <property type="match status" value="1"/>
</dbReference>
<evidence type="ECO:0000313" key="3">
    <source>
        <dbReference type="EMBL" id="RUO77979.1"/>
    </source>
</evidence>
<dbReference type="SUPFAM" id="SSF53474">
    <property type="entry name" value="alpha/beta-Hydrolases"/>
    <property type="match status" value="1"/>
</dbReference>
<dbReference type="RefSeq" id="WP_126784310.1">
    <property type="nucleotide sequence ID" value="NZ_PIQF01000001.1"/>
</dbReference>
<dbReference type="InterPro" id="IPR051044">
    <property type="entry name" value="MAG_DAG_Lipase"/>
</dbReference>
<proteinExistence type="predicted"/>
<dbReference type="InterPro" id="IPR022742">
    <property type="entry name" value="Hydrolase_4"/>
</dbReference>
<dbReference type="AlphaFoldDB" id="A0A432ZJ62"/>
<evidence type="ECO:0000256" key="1">
    <source>
        <dbReference type="SAM" id="Phobius"/>
    </source>
</evidence>
<feature type="domain" description="Serine aminopeptidase S33" evidence="2">
    <location>
        <begin position="24"/>
        <end position="158"/>
    </location>
</feature>
<dbReference type="EMBL" id="PIQF01000001">
    <property type="protein sequence ID" value="RUO77979.1"/>
    <property type="molecule type" value="Genomic_DNA"/>
</dbReference>
<name>A0A432ZJ62_9GAMM</name>
<dbReference type="PANTHER" id="PTHR11614">
    <property type="entry name" value="PHOSPHOLIPASE-RELATED"/>
    <property type="match status" value="1"/>
</dbReference>
<comment type="caution">
    <text evidence="3">The sequence shown here is derived from an EMBL/GenBank/DDBJ whole genome shotgun (WGS) entry which is preliminary data.</text>
</comment>
<keyword evidence="1" id="KW-0812">Transmembrane</keyword>
<evidence type="ECO:0000313" key="4">
    <source>
        <dbReference type="Proteomes" id="UP000287908"/>
    </source>
</evidence>
<protein>
    <submittedName>
        <fullName evidence="3">Dehydrogenase</fullName>
    </submittedName>
</protein>
<keyword evidence="1" id="KW-0472">Membrane</keyword>
<dbReference type="InterPro" id="IPR029058">
    <property type="entry name" value="AB_hydrolase_fold"/>
</dbReference>
<dbReference type="PIRSF" id="PIRSF037442">
    <property type="entry name" value="UCP037442_abhydr"/>
    <property type="match status" value="1"/>
</dbReference>
<gene>
    <name evidence="3" type="ORF">CWI81_05750</name>
</gene>
<sequence length="282" mass="32567">MQSIELTENQRYLHCVRFEPNETARATIVIAAALGVKQRFYQPIAKWLSEQGYRVFTFDYYGIGQSQDKPLKQIDSSIIDWAEKDISTVLQHAQSCQQDEPLIWLAHSLGGQIVALAENATAIDKMVTVASGTGYWRNASKQVQRTSWLLWYFAVPLATPIAGYFPGKRLNMVGDMPAKAMRQWSQWCRSKDYLFDHLSAEQQAKYQRFRAPIRAFNITDDELLKRENIQNLLAHYPNAPHQLNDLAADMTDSNRIGHFNFFRSQFKHSLWQKHLLEALQID</sequence>
<accession>A0A432ZJ62</accession>
<organism evidence="3 4">
    <name type="scientific">Idiomarina seosinensis</name>
    <dbReference type="NCBI Taxonomy" id="281739"/>
    <lineage>
        <taxon>Bacteria</taxon>
        <taxon>Pseudomonadati</taxon>
        <taxon>Pseudomonadota</taxon>
        <taxon>Gammaproteobacteria</taxon>
        <taxon>Alteromonadales</taxon>
        <taxon>Idiomarinaceae</taxon>
        <taxon>Idiomarina</taxon>
    </lineage>
</organism>